<dbReference type="PRINTS" id="PR00722">
    <property type="entry name" value="CHYMOTRYPSIN"/>
</dbReference>
<comment type="caution">
    <text evidence="8">The sequence shown here is derived from an EMBL/GenBank/DDBJ whole genome shotgun (WGS) entry which is preliminary data.</text>
</comment>
<dbReference type="InterPro" id="IPR001314">
    <property type="entry name" value="Peptidase_S1A"/>
</dbReference>
<dbReference type="EC" id="3.4.21.4" evidence="5"/>
<dbReference type="SMART" id="SM00020">
    <property type="entry name" value="Tryp_SPc"/>
    <property type="match status" value="1"/>
</dbReference>
<dbReference type="SUPFAM" id="SSF50494">
    <property type="entry name" value="Trypsin-like serine proteases"/>
    <property type="match status" value="1"/>
</dbReference>
<evidence type="ECO:0000256" key="6">
    <source>
        <dbReference type="SAM" id="SignalP"/>
    </source>
</evidence>
<comment type="similarity">
    <text evidence="1">Belongs to the peptidase S1 family.</text>
</comment>
<comment type="catalytic activity">
    <reaction evidence="4">
        <text>Preferential cleavage: Arg-|-Xaa, Lys-|-Xaa.</text>
        <dbReference type="EC" id="3.4.21.4"/>
    </reaction>
</comment>
<dbReference type="EMBL" id="JACHMH010000001">
    <property type="protein sequence ID" value="MBB4678681.1"/>
    <property type="molecule type" value="Genomic_DNA"/>
</dbReference>
<reference evidence="8 9" key="1">
    <citation type="submission" date="2020-08" db="EMBL/GenBank/DDBJ databases">
        <title>Sequencing the genomes of 1000 actinobacteria strains.</title>
        <authorList>
            <person name="Klenk H.-P."/>
        </authorList>
    </citation>
    <scope>NUCLEOTIDE SEQUENCE [LARGE SCALE GENOMIC DNA]</scope>
    <source>
        <strain evidence="8 9">DSM 44230</strain>
    </source>
</reference>
<evidence type="ECO:0000256" key="4">
    <source>
        <dbReference type="ARBA" id="ARBA00036320"/>
    </source>
</evidence>
<dbReference type="InterPro" id="IPR050430">
    <property type="entry name" value="Peptidase_S1"/>
</dbReference>
<dbReference type="InterPro" id="IPR006311">
    <property type="entry name" value="TAT_signal"/>
</dbReference>
<evidence type="ECO:0000256" key="3">
    <source>
        <dbReference type="ARBA" id="ARBA00023157"/>
    </source>
</evidence>
<dbReference type="GO" id="GO:0006508">
    <property type="term" value="P:proteolysis"/>
    <property type="evidence" value="ECO:0007669"/>
    <property type="project" value="UniProtKB-KW"/>
</dbReference>
<dbReference type="PROSITE" id="PS51318">
    <property type="entry name" value="TAT"/>
    <property type="match status" value="1"/>
</dbReference>
<dbReference type="Proteomes" id="UP000533598">
    <property type="component" value="Unassembled WGS sequence"/>
</dbReference>
<feature type="domain" description="Peptidase S1" evidence="7">
    <location>
        <begin position="30"/>
        <end position="258"/>
    </location>
</feature>
<evidence type="ECO:0000256" key="1">
    <source>
        <dbReference type="ARBA" id="ARBA00007664"/>
    </source>
</evidence>
<protein>
    <recommendedName>
        <fullName evidence="5">trypsin</fullName>
        <ecNumber evidence="5">3.4.21.4</ecNumber>
    </recommendedName>
</protein>
<accession>A0A7W7FTY8</accession>
<evidence type="ECO:0000313" key="8">
    <source>
        <dbReference type="EMBL" id="MBB4678681.1"/>
    </source>
</evidence>
<feature type="chain" id="PRO_5038634856" description="trypsin" evidence="6">
    <location>
        <begin position="28"/>
        <end position="260"/>
    </location>
</feature>
<dbReference type="PROSITE" id="PS00135">
    <property type="entry name" value="TRYPSIN_SER"/>
    <property type="match status" value="1"/>
</dbReference>
<keyword evidence="8" id="KW-0378">Hydrolase</keyword>
<dbReference type="InterPro" id="IPR033116">
    <property type="entry name" value="TRYPSIN_SER"/>
</dbReference>
<evidence type="ECO:0000259" key="7">
    <source>
        <dbReference type="PROSITE" id="PS50240"/>
    </source>
</evidence>
<keyword evidence="6" id="KW-0732">Signal</keyword>
<proteinExistence type="inferred from homology"/>
<evidence type="ECO:0000313" key="9">
    <source>
        <dbReference type="Proteomes" id="UP000533598"/>
    </source>
</evidence>
<feature type="signal peptide" evidence="6">
    <location>
        <begin position="1"/>
        <end position="27"/>
    </location>
</feature>
<dbReference type="Gene3D" id="2.40.10.10">
    <property type="entry name" value="Trypsin-like serine proteases"/>
    <property type="match status" value="1"/>
</dbReference>
<dbReference type="PROSITE" id="PS50240">
    <property type="entry name" value="TRYPSIN_DOM"/>
    <property type="match status" value="1"/>
</dbReference>
<keyword evidence="3" id="KW-1015">Disulfide bond</keyword>
<evidence type="ECO:0000256" key="5">
    <source>
        <dbReference type="ARBA" id="ARBA00038868"/>
    </source>
</evidence>
<dbReference type="RefSeq" id="WP_185004525.1">
    <property type="nucleotide sequence ID" value="NZ_BAAAUI010000010.1"/>
</dbReference>
<dbReference type="Pfam" id="PF00089">
    <property type="entry name" value="Trypsin"/>
    <property type="match status" value="1"/>
</dbReference>
<organism evidence="8 9">
    <name type="scientific">Crossiella cryophila</name>
    <dbReference type="NCBI Taxonomy" id="43355"/>
    <lineage>
        <taxon>Bacteria</taxon>
        <taxon>Bacillati</taxon>
        <taxon>Actinomycetota</taxon>
        <taxon>Actinomycetes</taxon>
        <taxon>Pseudonocardiales</taxon>
        <taxon>Pseudonocardiaceae</taxon>
        <taxon>Crossiella</taxon>
    </lineage>
</organism>
<name>A0A7W7FTY8_9PSEU</name>
<dbReference type="CDD" id="cd00190">
    <property type="entry name" value="Tryp_SPc"/>
    <property type="match status" value="1"/>
</dbReference>
<evidence type="ECO:0000256" key="2">
    <source>
        <dbReference type="ARBA" id="ARBA00022757"/>
    </source>
</evidence>
<dbReference type="InterPro" id="IPR001254">
    <property type="entry name" value="Trypsin_dom"/>
</dbReference>
<dbReference type="PANTHER" id="PTHR24276:SF97">
    <property type="entry name" value="GH13245P2-RELATED"/>
    <property type="match status" value="1"/>
</dbReference>
<sequence>MTYTAKRRTFLVTGVSVAMVLAGAAPAAAISGGKQATGVYPFMASLQQSDGTHFCGGTLIRPQWIVTAKHCVLDRDGNPKDPAKIRVRLGSDNRTQGGEIRHGARIEPDPVADSDLALLKLDTPSRRTPAALPRTELSPGDAVRTIGWGDHELPENPGDPWPPPPIQLRQLDSRLLDPARCLGMSGEPMSPGELCMAALPGAGKWPQTTRAGDSGGPLLKRANGIWTVHGAVSRGTRDQHGVYGSVHGALRWIKDTLRRN</sequence>
<gene>
    <name evidence="8" type="ORF">HNR67_004799</name>
</gene>
<dbReference type="AlphaFoldDB" id="A0A7W7FTY8"/>
<keyword evidence="9" id="KW-1185">Reference proteome</keyword>
<dbReference type="InterPro" id="IPR009003">
    <property type="entry name" value="Peptidase_S1_PA"/>
</dbReference>
<dbReference type="InterPro" id="IPR043504">
    <property type="entry name" value="Peptidase_S1_PA_chymotrypsin"/>
</dbReference>
<keyword evidence="2" id="KW-0222">Digestion</keyword>
<dbReference type="PANTHER" id="PTHR24276">
    <property type="entry name" value="POLYSERASE-RELATED"/>
    <property type="match status" value="1"/>
</dbReference>
<keyword evidence="8" id="KW-0645">Protease</keyword>
<dbReference type="GO" id="GO:0004252">
    <property type="term" value="F:serine-type endopeptidase activity"/>
    <property type="evidence" value="ECO:0007669"/>
    <property type="project" value="UniProtKB-EC"/>
</dbReference>